<name>A0AAU8FXI1_9MICO</name>
<keyword evidence="1" id="KW-0472">Membrane</keyword>
<reference evidence="2" key="1">
    <citation type="submission" date="2024-06" db="EMBL/GenBank/DDBJ databases">
        <title>Complete genome sequence of the cellulolytic actinobacterium, Cellulosimicrobium ES-005.</title>
        <authorList>
            <person name="Matthews C.T."/>
            <person name="Underwood K.D."/>
            <person name="Ghanchi K.M."/>
            <person name="Fields S.D."/>
            <person name="Gardner S.G."/>
        </authorList>
    </citation>
    <scope>NUCLEOTIDE SEQUENCE</scope>
    <source>
        <strain evidence="2">ES-005</strain>
    </source>
</reference>
<dbReference type="AlphaFoldDB" id="A0AAU8FXI1"/>
<accession>A0AAU8FXI1</accession>
<keyword evidence="1" id="KW-1133">Transmembrane helix</keyword>
<protein>
    <submittedName>
        <fullName evidence="2">Uncharacterized protein</fullName>
    </submittedName>
</protein>
<gene>
    <name evidence="2" type="ORF">ABRQ22_15050</name>
</gene>
<sequence>MMMNQPPAPVVPKLIKPAASVLAWGLGLLLAGSALFPIGVASQTPLSLLGFALFVAGLVQVVIGVYRLAAKADWRHEQEWVKIRSEL</sequence>
<dbReference type="RefSeq" id="WP_353707304.1">
    <property type="nucleotide sequence ID" value="NZ_CP159290.1"/>
</dbReference>
<evidence type="ECO:0000313" key="2">
    <source>
        <dbReference type="EMBL" id="XCH28903.1"/>
    </source>
</evidence>
<evidence type="ECO:0000256" key="1">
    <source>
        <dbReference type="SAM" id="Phobius"/>
    </source>
</evidence>
<dbReference type="EMBL" id="CP159290">
    <property type="protein sequence ID" value="XCH28903.1"/>
    <property type="molecule type" value="Genomic_DNA"/>
</dbReference>
<keyword evidence="1" id="KW-0812">Transmembrane</keyword>
<proteinExistence type="predicted"/>
<feature type="transmembrane region" description="Helical" evidence="1">
    <location>
        <begin position="51"/>
        <end position="69"/>
    </location>
</feature>
<organism evidence="2">
    <name type="scientific">Cellulosimicrobium sp. ES-005</name>
    <dbReference type="NCBI Taxonomy" id="3163031"/>
    <lineage>
        <taxon>Bacteria</taxon>
        <taxon>Bacillati</taxon>
        <taxon>Actinomycetota</taxon>
        <taxon>Actinomycetes</taxon>
        <taxon>Micrococcales</taxon>
        <taxon>Promicromonosporaceae</taxon>
        <taxon>Cellulosimicrobium</taxon>
    </lineage>
</organism>